<name>F4C4W7_SPHS2</name>
<gene>
    <name evidence="1" type="ordered locus">Sph21_0359</name>
</gene>
<protein>
    <submittedName>
        <fullName evidence="1">Uncharacterized protein</fullName>
    </submittedName>
</protein>
<dbReference type="EMBL" id="CP002584">
    <property type="protein sequence ID" value="ADZ76941.1"/>
    <property type="molecule type" value="Genomic_DNA"/>
</dbReference>
<reference evidence="1" key="1">
    <citation type="submission" date="2011-03" db="EMBL/GenBank/DDBJ databases">
        <title>Complete sequence of Sphingobacterium sp. 21.</title>
        <authorList>
            <consortium name="US DOE Joint Genome Institute"/>
            <person name="Lucas S."/>
            <person name="Copeland A."/>
            <person name="Lapidus A."/>
            <person name="Cheng J.-F."/>
            <person name="Goodwin L."/>
            <person name="Pitluck S."/>
            <person name="Davenport K."/>
            <person name="Detter J.C."/>
            <person name="Han C."/>
            <person name="Tapia R."/>
            <person name="Land M."/>
            <person name="Hauser L."/>
            <person name="Kyrpides N."/>
            <person name="Ivanova N."/>
            <person name="Ovchinnikova G."/>
            <person name="Pagani I."/>
            <person name="Siebers A.K."/>
            <person name="Allgaier M."/>
            <person name="Thelen M.P."/>
            <person name="Hugenholtz P."/>
            <person name="Woyke T."/>
        </authorList>
    </citation>
    <scope>NUCLEOTIDE SEQUENCE</scope>
    <source>
        <strain evidence="1">21</strain>
    </source>
</reference>
<dbReference type="STRING" id="743722.Sph21_0359"/>
<evidence type="ECO:0000313" key="1">
    <source>
        <dbReference type="EMBL" id="ADZ76941.1"/>
    </source>
</evidence>
<organism evidence="1">
    <name type="scientific">Sphingobacterium sp. (strain 21)</name>
    <dbReference type="NCBI Taxonomy" id="743722"/>
    <lineage>
        <taxon>Bacteria</taxon>
        <taxon>Pseudomonadati</taxon>
        <taxon>Bacteroidota</taxon>
        <taxon>Sphingobacteriia</taxon>
        <taxon>Sphingobacteriales</taxon>
        <taxon>Sphingobacteriaceae</taxon>
        <taxon>Sphingobacterium</taxon>
    </lineage>
</organism>
<dbReference type="KEGG" id="shg:Sph21_0359"/>
<proteinExistence type="predicted"/>
<dbReference type="HOGENOM" id="CLU_3376087_0_0_10"/>
<dbReference type="AlphaFoldDB" id="F4C4W7"/>
<accession>F4C4W7</accession>
<sequence length="34" mass="4308">MFEIFLYFIRNIFLDIFDEIYDFIRENRMIGISL</sequence>